<evidence type="ECO:0000313" key="7">
    <source>
        <dbReference type="Proteomes" id="UP000624419"/>
    </source>
</evidence>
<organism evidence="6 7">
    <name type="scientific">Salinimonas profundi</name>
    <dbReference type="NCBI Taxonomy" id="2729140"/>
    <lineage>
        <taxon>Bacteria</taxon>
        <taxon>Pseudomonadati</taxon>
        <taxon>Pseudomonadota</taxon>
        <taxon>Gammaproteobacteria</taxon>
        <taxon>Alteromonadales</taxon>
        <taxon>Alteromonadaceae</taxon>
        <taxon>Alteromonas/Salinimonas group</taxon>
        <taxon>Salinimonas</taxon>
    </lineage>
</organism>
<accession>A0ABR8LNL2</accession>
<keyword evidence="7" id="KW-1185">Reference proteome</keyword>
<keyword evidence="1" id="KW-0479">Metal-binding</keyword>
<dbReference type="PANTHER" id="PTHR42988:SF2">
    <property type="entry name" value="CYCLIC NUCLEOTIDE PHOSPHODIESTERASE CBUA0032-RELATED"/>
    <property type="match status" value="1"/>
</dbReference>
<evidence type="ECO:0000256" key="2">
    <source>
        <dbReference type="ARBA" id="ARBA00022801"/>
    </source>
</evidence>
<comment type="caution">
    <text evidence="6">The sequence shown here is derived from an EMBL/GenBank/DDBJ whole genome shotgun (WGS) entry which is preliminary data.</text>
</comment>
<dbReference type="Proteomes" id="UP000624419">
    <property type="component" value="Unassembled WGS sequence"/>
</dbReference>
<protein>
    <submittedName>
        <fullName evidence="6">3',5'-cyclic-nucleotide phosphodiesterase</fullName>
    </submittedName>
</protein>
<name>A0ABR8LNL2_9ALTE</name>
<evidence type="ECO:0000256" key="1">
    <source>
        <dbReference type="ARBA" id="ARBA00022723"/>
    </source>
</evidence>
<feature type="domain" description="Calcineurin-like phosphoesterase" evidence="5">
    <location>
        <begin position="15"/>
        <end position="179"/>
    </location>
</feature>
<evidence type="ECO:0000256" key="4">
    <source>
        <dbReference type="ARBA" id="ARBA00025742"/>
    </source>
</evidence>
<comment type="similarity">
    <text evidence="4">Belongs to the cyclic nucleotide phosphodiesterase class-III family.</text>
</comment>
<gene>
    <name evidence="6" type="ORF">HHX48_09735</name>
</gene>
<sequence length="234" mass="25821">MSDIKRTAYGGINPHTSLLRCLQLCNSLAPDALLITGDISGDDSVESYAHFTALLASHCPSVPFKVIPGNHDVNPHFNQMLKHATLIAGSAWQLGQWHIHGMDSTYTGTRGQVDNQQLDLISQAVAAHPGVHHLAALHHHLLPTNSWMDTHALENAGEVRAWFTRQRNIQAIIYGHIHAVREHTVDDRAVLSAPSSCWQWRMTADFGVDNIAPGVRVLDLAPDGTMTTFIRRIE</sequence>
<evidence type="ECO:0000256" key="3">
    <source>
        <dbReference type="ARBA" id="ARBA00023004"/>
    </source>
</evidence>
<dbReference type="SUPFAM" id="SSF56300">
    <property type="entry name" value="Metallo-dependent phosphatases"/>
    <property type="match status" value="1"/>
</dbReference>
<evidence type="ECO:0000313" key="6">
    <source>
        <dbReference type="EMBL" id="MBD3586017.1"/>
    </source>
</evidence>
<dbReference type="Gene3D" id="3.60.21.10">
    <property type="match status" value="1"/>
</dbReference>
<dbReference type="EMBL" id="JABBXD010000004">
    <property type="protein sequence ID" value="MBD3586017.1"/>
    <property type="molecule type" value="Genomic_DNA"/>
</dbReference>
<dbReference type="InterPro" id="IPR029052">
    <property type="entry name" value="Metallo-depent_PP-like"/>
</dbReference>
<proteinExistence type="inferred from homology"/>
<keyword evidence="3" id="KW-0408">Iron</keyword>
<dbReference type="PANTHER" id="PTHR42988">
    <property type="entry name" value="PHOSPHOHYDROLASE"/>
    <property type="match status" value="1"/>
</dbReference>
<dbReference type="Pfam" id="PF00149">
    <property type="entry name" value="Metallophos"/>
    <property type="match status" value="1"/>
</dbReference>
<keyword evidence="2" id="KW-0378">Hydrolase</keyword>
<evidence type="ECO:0000259" key="5">
    <source>
        <dbReference type="Pfam" id="PF00149"/>
    </source>
</evidence>
<dbReference type="InterPro" id="IPR050884">
    <property type="entry name" value="CNP_phosphodiesterase-III"/>
</dbReference>
<reference evidence="6 7" key="1">
    <citation type="submission" date="2020-04" db="EMBL/GenBank/DDBJ databases">
        <title>Salinimonas sp. HHU 13199.</title>
        <authorList>
            <person name="Cui X."/>
            <person name="Zhang D."/>
        </authorList>
    </citation>
    <scope>NUCLEOTIDE SEQUENCE [LARGE SCALE GENOMIC DNA]</scope>
    <source>
        <strain evidence="6 7">HHU 13199</strain>
    </source>
</reference>
<dbReference type="InterPro" id="IPR004843">
    <property type="entry name" value="Calcineurin-like_PHP"/>
</dbReference>